<dbReference type="GO" id="GO:0005507">
    <property type="term" value="F:copper ion binding"/>
    <property type="evidence" value="ECO:0007669"/>
    <property type="project" value="TreeGrafter"/>
</dbReference>
<feature type="transmembrane region" description="Helical" evidence="10">
    <location>
        <begin position="668"/>
        <end position="686"/>
    </location>
</feature>
<keyword evidence="6 10" id="KW-0067">ATP-binding</keyword>
<feature type="transmembrane region" description="Helical" evidence="10">
    <location>
        <begin position="364"/>
        <end position="390"/>
    </location>
</feature>
<dbReference type="Gene3D" id="3.40.1110.10">
    <property type="entry name" value="Calcium-transporting ATPase, cytoplasmic domain N"/>
    <property type="match status" value="1"/>
</dbReference>
<evidence type="ECO:0000259" key="11">
    <source>
        <dbReference type="PROSITE" id="PS50846"/>
    </source>
</evidence>
<feature type="transmembrane region" description="Helical" evidence="10">
    <location>
        <begin position="92"/>
        <end position="109"/>
    </location>
</feature>
<proteinExistence type="inferred from homology"/>
<dbReference type="InterPro" id="IPR036163">
    <property type="entry name" value="HMA_dom_sf"/>
</dbReference>
<dbReference type="PANTHER" id="PTHR43520:SF8">
    <property type="entry name" value="P-TYPE CU(+) TRANSPORTER"/>
    <property type="match status" value="1"/>
</dbReference>
<dbReference type="Gene3D" id="2.70.150.10">
    <property type="entry name" value="Calcium-transporting ATPase, cytoplasmic transduction domain A"/>
    <property type="match status" value="1"/>
</dbReference>
<dbReference type="GO" id="GO:0016887">
    <property type="term" value="F:ATP hydrolysis activity"/>
    <property type="evidence" value="ECO:0007669"/>
    <property type="project" value="InterPro"/>
</dbReference>
<feature type="transmembrane region" description="Helical" evidence="10">
    <location>
        <begin position="155"/>
        <end position="174"/>
    </location>
</feature>
<comment type="similarity">
    <text evidence="2 10">Belongs to the cation transport ATPase (P-type) (TC 3.A.3) family. Type IB subfamily.</text>
</comment>
<feature type="transmembrane region" description="Helical" evidence="10">
    <location>
        <begin position="332"/>
        <end position="352"/>
    </location>
</feature>
<dbReference type="EMBL" id="CWGJ01000025">
    <property type="protein sequence ID" value="CRX38921.1"/>
    <property type="molecule type" value="Genomic_DNA"/>
</dbReference>
<dbReference type="SUPFAM" id="SSF55008">
    <property type="entry name" value="HMA, heavy metal-associated domain"/>
    <property type="match status" value="1"/>
</dbReference>
<organism evidence="12 13">
    <name type="scientific">Estrella lausannensis</name>
    <dbReference type="NCBI Taxonomy" id="483423"/>
    <lineage>
        <taxon>Bacteria</taxon>
        <taxon>Pseudomonadati</taxon>
        <taxon>Chlamydiota</taxon>
        <taxon>Chlamydiia</taxon>
        <taxon>Parachlamydiales</taxon>
        <taxon>Candidatus Criblamydiaceae</taxon>
        <taxon>Estrella</taxon>
    </lineage>
</organism>
<evidence type="ECO:0000313" key="13">
    <source>
        <dbReference type="Proteomes" id="UP000220251"/>
    </source>
</evidence>
<feature type="domain" description="HMA" evidence="11">
    <location>
        <begin position="10"/>
        <end position="76"/>
    </location>
</feature>
<evidence type="ECO:0000256" key="8">
    <source>
        <dbReference type="ARBA" id="ARBA00022989"/>
    </source>
</evidence>
<dbReference type="InterPro" id="IPR008250">
    <property type="entry name" value="ATPase_P-typ_transduc_dom_A_sf"/>
</dbReference>
<dbReference type="GO" id="GO:0005524">
    <property type="term" value="F:ATP binding"/>
    <property type="evidence" value="ECO:0007669"/>
    <property type="project" value="UniProtKB-UniRule"/>
</dbReference>
<dbReference type="CDD" id="cd00371">
    <property type="entry name" value="HMA"/>
    <property type="match status" value="1"/>
</dbReference>
<gene>
    <name evidence="12" type="ORF">ELAC_1593</name>
</gene>
<feature type="transmembrane region" description="Helical" evidence="10">
    <location>
        <begin position="121"/>
        <end position="143"/>
    </location>
</feature>
<dbReference type="SUPFAM" id="SSF56784">
    <property type="entry name" value="HAD-like"/>
    <property type="match status" value="1"/>
</dbReference>
<dbReference type="PROSITE" id="PS00154">
    <property type="entry name" value="ATPASE_E1_E2"/>
    <property type="match status" value="1"/>
</dbReference>
<name>A0A0H5DQI9_9BACT</name>
<dbReference type="InterPro" id="IPR027256">
    <property type="entry name" value="P-typ_ATPase_IB"/>
</dbReference>
<evidence type="ECO:0000256" key="5">
    <source>
        <dbReference type="ARBA" id="ARBA00022741"/>
    </source>
</evidence>
<dbReference type="Proteomes" id="UP000220251">
    <property type="component" value="Unassembled WGS sequence"/>
</dbReference>
<accession>A0A0H5DQI9</accession>
<dbReference type="SFLD" id="SFLDS00003">
    <property type="entry name" value="Haloacid_Dehalogenase"/>
    <property type="match status" value="1"/>
</dbReference>
<comment type="subcellular location">
    <subcellularLocation>
        <location evidence="10">Cell membrane</location>
    </subcellularLocation>
    <subcellularLocation>
        <location evidence="1">Endomembrane system</location>
        <topology evidence="1">Multi-pass membrane protein</topology>
    </subcellularLocation>
</comment>
<dbReference type="AlphaFoldDB" id="A0A0H5DQI9"/>
<dbReference type="Gene3D" id="3.30.70.100">
    <property type="match status" value="1"/>
</dbReference>
<dbReference type="GO" id="GO:0043682">
    <property type="term" value="F:P-type divalent copper transporter activity"/>
    <property type="evidence" value="ECO:0007669"/>
    <property type="project" value="TreeGrafter"/>
</dbReference>
<keyword evidence="3 10" id="KW-0812">Transmembrane</keyword>
<dbReference type="Pfam" id="PF00403">
    <property type="entry name" value="HMA"/>
    <property type="match status" value="1"/>
</dbReference>
<keyword evidence="13" id="KW-1185">Reference proteome</keyword>
<feature type="transmembrane region" description="Helical" evidence="10">
    <location>
        <begin position="692"/>
        <end position="710"/>
    </location>
</feature>
<dbReference type="SFLD" id="SFLDF00027">
    <property type="entry name" value="p-type_atpase"/>
    <property type="match status" value="1"/>
</dbReference>
<dbReference type="Pfam" id="PF00702">
    <property type="entry name" value="Hydrolase"/>
    <property type="match status" value="1"/>
</dbReference>
<reference evidence="13" key="1">
    <citation type="submission" date="2015-06" db="EMBL/GenBank/DDBJ databases">
        <authorList>
            <person name="Bertelli C."/>
        </authorList>
    </citation>
    <scope>NUCLEOTIDE SEQUENCE [LARGE SCALE GENOMIC DNA]</scope>
    <source>
        <strain evidence="13">CRIB-30</strain>
    </source>
</reference>
<dbReference type="GO" id="GO:0005886">
    <property type="term" value="C:plasma membrane"/>
    <property type="evidence" value="ECO:0007669"/>
    <property type="project" value="UniProtKB-SubCell"/>
</dbReference>
<dbReference type="NCBIfam" id="TIGR01525">
    <property type="entry name" value="ATPase-IB_hvy"/>
    <property type="match status" value="1"/>
</dbReference>
<dbReference type="InterPro" id="IPR059000">
    <property type="entry name" value="ATPase_P-type_domA"/>
</dbReference>
<dbReference type="Gene3D" id="3.40.50.1000">
    <property type="entry name" value="HAD superfamily/HAD-like"/>
    <property type="match status" value="1"/>
</dbReference>
<evidence type="ECO:0000256" key="3">
    <source>
        <dbReference type="ARBA" id="ARBA00022692"/>
    </source>
</evidence>
<evidence type="ECO:0000256" key="2">
    <source>
        <dbReference type="ARBA" id="ARBA00006024"/>
    </source>
</evidence>
<keyword evidence="8 10" id="KW-1133">Transmembrane helix</keyword>
<dbReference type="SUPFAM" id="SSF81653">
    <property type="entry name" value="Calcium ATPase, transduction domain A"/>
    <property type="match status" value="1"/>
</dbReference>
<dbReference type="InterPro" id="IPR036412">
    <property type="entry name" value="HAD-like_sf"/>
</dbReference>
<dbReference type="InterPro" id="IPR044492">
    <property type="entry name" value="P_typ_ATPase_HD_dom"/>
</dbReference>
<dbReference type="PANTHER" id="PTHR43520">
    <property type="entry name" value="ATP7, ISOFORM B"/>
    <property type="match status" value="1"/>
</dbReference>
<keyword evidence="4 10" id="KW-0479">Metal-binding</keyword>
<evidence type="ECO:0000256" key="7">
    <source>
        <dbReference type="ARBA" id="ARBA00022967"/>
    </source>
</evidence>
<evidence type="ECO:0000313" key="12">
    <source>
        <dbReference type="EMBL" id="CRX38921.1"/>
    </source>
</evidence>
<keyword evidence="10" id="KW-1003">Cell membrane</keyword>
<dbReference type="SFLD" id="SFLDG00002">
    <property type="entry name" value="C1.7:_P-type_atpase_like"/>
    <property type="match status" value="1"/>
</dbReference>
<sequence>MQPKNSGRRERIRFTVQGMRSVRCAEKIEASLLKMQGVKDASVNFTLKRGEIDFEEGTFSFHFFQKEMAETGFEIAFDKSEKNAKWSFPFEQFFYALLTGAPLFVSKGFESVFDQPLLTPAARLILATLMQLMFALPIYLRAIRSFRDGDPYKEFLASLAVFSAYFYSLFLWLTGYASPYYFEVSAGIVISLLLGRWLDKRCLERVSEVAAELADKLPKKTLVKIGNFFEEKDVSFLFPGDIVMIAPGEVIPTDGIVLEGASLVDESALTGEGERALKRSGDHVLGGTMALDGRLIIRSEKVGRDTVAGQLLNMVEKNLDTKAPVQLNVDRFLPYFIPIVLLIAFITLLYGLSAADGRSGALRAIAVLAVASPVAIVYGAPFVFLVASVLGAESGFVFRSAAVVEKTGRLNVVIFDKTGTLTLGEPRVVEIIPLSTLSEKEIISLAASLEMNASHPLSKAVLAKAREMNALRERADNPEFRPGAGLSGEIDACRYFLGSKLFASEAGHSIKEDENAREDKTKIYLFDDKQLLGTLVVEDPIRESSWHSLRQLKLLNIVPVMVTGDSQGVAEAIARRLDITTFFFDVLPQGKQEKVELYQKNGQKVGFVGDGINDSLAIADADVGFAMRSGSFALHESSDVTLFGNDLMSVGQAVDLSRNALSKIRQNHLFAAISTLIFIPLASFGILNPVAASLIMAISPAVVIANSLLLRRYAENIPKSGIRS</sequence>
<feature type="transmembrane region" description="Helical" evidence="10">
    <location>
        <begin position="180"/>
        <end position="198"/>
    </location>
</feature>
<dbReference type="GO" id="GO:0055070">
    <property type="term" value="P:copper ion homeostasis"/>
    <property type="evidence" value="ECO:0007669"/>
    <property type="project" value="TreeGrafter"/>
</dbReference>
<dbReference type="InterPro" id="IPR001757">
    <property type="entry name" value="P_typ_ATPase"/>
</dbReference>
<dbReference type="InterPro" id="IPR023299">
    <property type="entry name" value="ATPase_P-typ_cyto_dom_N"/>
</dbReference>
<dbReference type="PROSITE" id="PS50846">
    <property type="entry name" value="HMA_2"/>
    <property type="match status" value="1"/>
</dbReference>
<dbReference type="NCBIfam" id="TIGR01494">
    <property type="entry name" value="ATPase_P-type"/>
    <property type="match status" value="1"/>
</dbReference>
<dbReference type="InterPro" id="IPR018303">
    <property type="entry name" value="ATPase_P-typ_P_site"/>
</dbReference>
<dbReference type="InterPro" id="IPR023214">
    <property type="entry name" value="HAD_sf"/>
</dbReference>
<evidence type="ECO:0000256" key="6">
    <source>
        <dbReference type="ARBA" id="ARBA00022840"/>
    </source>
</evidence>
<keyword evidence="9 10" id="KW-0472">Membrane</keyword>
<evidence type="ECO:0000256" key="4">
    <source>
        <dbReference type="ARBA" id="ARBA00022723"/>
    </source>
</evidence>
<dbReference type="InterPro" id="IPR006121">
    <property type="entry name" value="HMA_dom"/>
</dbReference>
<dbReference type="OrthoDB" id="9760364at2"/>
<keyword evidence="7" id="KW-1278">Translocase</keyword>
<dbReference type="PRINTS" id="PR00119">
    <property type="entry name" value="CATATPASE"/>
</dbReference>
<dbReference type="GO" id="GO:0012505">
    <property type="term" value="C:endomembrane system"/>
    <property type="evidence" value="ECO:0007669"/>
    <property type="project" value="UniProtKB-SubCell"/>
</dbReference>
<evidence type="ECO:0000256" key="9">
    <source>
        <dbReference type="ARBA" id="ARBA00023136"/>
    </source>
</evidence>
<dbReference type="RefSeq" id="WP_098038783.1">
    <property type="nucleotide sequence ID" value="NZ_CWGJ01000025.1"/>
</dbReference>
<evidence type="ECO:0000256" key="1">
    <source>
        <dbReference type="ARBA" id="ARBA00004127"/>
    </source>
</evidence>
<evidence type="ECO:0000256" key="10">
    <source>
        <dbReference type="RuleBase" id="RU362081"/>
    </source>
</evidence>
<dbReference type="Pfam" id="PF00122">
    <property type="entry name" value="E1-E2_ATPase"/>
    <property type="match status" value="1"/>
</dbReference>
<protein>
    <submittedName>
        <fullName evidence="12">Heavy metal translocating P-type ATPase</fullName>
    </submittedName>
</protein>
<keyword evidence="5 10" id="KW-0547">Nucleotide-binding</keyword>